<keyword evidence="3" id="KW-0449">Lipoprotein</keyword>
<dbReference type="Proteomes" id="UP000321248">
    <property type="component" value="Unassembled WGS sequence"/>
</dbReference>
<keyword evidence="2" id="KW-0732">Signal</keyword>
<evidence type="ECO:0000313" key="3">
    <source>
        <dbReference type="EMBL" id="TXK65771.1"/>
    </source>
</evidence>
<dbReference type="PANTHER" id="PTHR30035:SF3">
    <property type="entry name" value="INTERMEMBRANE PHOSPHOLIPID TRANSPORT SYSTEM LIPOPROTEIN MLAA"/>
    <property type="match status" value="1"/>
</dbReference>
<accession>A0A5C8L042</accession>
<dbReference type="PANTHER" id="PTHR30035">
    <property type="entry name" value="LIPOPROTEIN VACJ-RELATED"/>
    <property type="match status" value="1"/>
</dbReference>
<protein>
    <submittedName>
        <fullName evidence="3">VacJ family lipoprotein</fullName>
    </submittedName>
</protein>
<proteinExistence type="inferred from homology"/>
<dbReference type="GO" id="GO:0120010">
    <property type="term" value="P:intermembrane phospholipid transfer"/>
    <property type="evidence" value="ECO:0007669"/>
    <property type="project" value="TreeGrafter"/>
</dbReference>
<evidence type="ECO:0000256" key="1">
    <source>
        <dbReference type="ARBA" id="ARBA00010634"/>
    </source>
</evidence>
<dbReference type="AlphaFoldDB" id="A0A5C8L042"/>
<dbReference type="InterPro" id="IPR007428">
    <property type="entry name" value="MlaA"/>
</dbReference>
<sequence length="300" mass="32691">MTPPGPEMPTAARAIARPIASHAGFARRLLVMLLVALLAACSATPERDAPPADVERVDAASYGDGAAAAAEAIDSPAGGGNGVFDPWEPFNRQVHNFNLKVDDYIARPLATAYRAVTPQPVRKGVGNFFANLYQPVTAVHLVLQGRPKQAGSALLRFTMNATLGLAGFLDPATEIGLRQYNEDLGQTLGVWGWTESRYLVLPLMGSSTLRDGIGRAGDAPLNPLRQVDPERDRFLIQGVGLVDLRAMLMDLGELEAGAGDSYTLFRDTYLQRRRFQISTDEDHLPDYLLDDDDYFEDDFD</sequence>
<dbReference type="EMBL" id="VRTS01000001">
    <property type="protein sequence ID" value="TXK65771.1"/>
    <property type="molecule type" value="Genomic_DNA"/>
</dbReference>
<comment type="caution">
    <text evidence="3">The sequence shown here is derived from an EMBL/GenBank/DDBJ whole genome shotgun (WGS) entry which is preliminary data.</text>
</comment>
<comment type="similarity">
    <text evidence="1">Belongs to the MlaA family.</text>
</comment>
<dbReference type="Pfam" id="PF04333">
    <property type="entry name" value="MlaA"/>
    <property type="match status" value="1"/>
</dbReference>
<reference evidence="3 4" key="1">
    <citation type="submission" date="2019-08" db="EMBL/GenBank/DDBJ databases">
        <authorList>
            <person name="Karlyshev A.V."/>
        </authorList>
    </citation>
    <scope>NUCLEOTIDE SEQUENCE [LARGE SCALE GENOMIC DNA]</scope>
    <source>
        <strain evidence="3 4">Alg18-2.2</strain>
    </source>
</reference>
<dbReference type="GO" id="GO:0016020">
    <property type="term" value="C:membrane"/>
    <property type="evidence" value="ECO:0007669"/>
    <property type="project" value="InterPro"/>
</dbReference>
<organism evidence="3 4">
    <name type="scientific">Alkalisalibacterium limincola</name>
    <dbReference type="NCBI Taxonomy" id="2699169"/>
    <lineage>
        <taxon>Bacteria</taxon>
        <taxon>Pseudomonadati</taxon>
        <taxon>Pseudomonadota</taxon>
        <taxon>Gammaproteobacteria</taxon>
        <taxon>Lysobacterales</taxon>
        <taxon>Lysobacteraceae</taxon>
        <taxon>Alkalisalibacterium</taxon>
    </lineage>
</organism>
<name>A0A5C8L042_9GAMM</name>
<dbReference type="OrthoDB" id="9785326at2"/>
<evidence type="ECO:0000256" key="2">
    <source>
        <dbReference type="ARBA" id="ARBA00022729"/>
    </source>
</evidence>
<evidence type="ECO:0000313" key="4">
    <source>
        <dbReference type="Proteomes" id="UP000321248"/>
    </source>
</evidence>
<gene>
    <name evidence="3" type="ORF">FU658_01285</name>
</gene>
<dbReference type="PRINTS" id="PR01805">
    <property type="entry name" value="VACJLIPOPROT"/>
</dbReference>
<keyword evidence="4" id="KW-1185">Reference proteome</keyword>